<comment type="caution">
    <text evidence="1">The sequence shown here is derived from an EMBL/GenBank/DDBJ whole genome shotgun (WGS) entry which is preliminary data.</text>
</comment>
<dbReference type="RefSeq" id="WP_128519977.1">
    <property type="nucleotide sequence ID" value="NZ_CAUWBR010000005.1"/>
</dbReference>
<dbReference type="Pfam" id="PF13780">
    <property type="entry name" value="DUF4176"/>
    <property type="match status" value="1"/>
</dbReference>
<dbReference type="Proteomes" id="UP000276568">
    <property type="component" value="Unassembled WGS sequence"/>
</dbReference>
<reference evidence="1 2" key="1">
    <citation type="submission" date="2018-11" db="EMBL/GenBank/DDBJ databases">
        <title>Clostridium sp. nov., a member of the family Erysipelotrichaceae isolated from pig faeces.</title>
        <authorList>
            <person name="Chang Y.-H."/>
        </authorList>
    </citation>
    <scope>NUCLEOTIDE SEQUENCE [LARGE SCALE GENOMIC DNA]</scope>
    <source>
        <strain evidence="1 2">YH-panp20</strain>
    </source>
</reference>
<keyword evidence="2" id="KW-1185">Reference proteome</keyword>
<organism evidence="1 2">
    <name type="scientific">Absicoccus porci</name>
    <dbReference type="NCBI Taxonomy" id="2486576"/>
    <lineage>
        <taxon>Bacteria</taxon>
        <taxon>Bacillati</taxon>
        <taxon>Bacillota</taxon>
        <taxon>Erysipelotrichia</taxon>
        <taxon>Erysipelotrichales</taxon>
        <taxon>Erysipelotrichaceae</taxon>
        <taxon>Absicoccus</taxon>
    </lineage>
</organism>
<accession>A0A3N0I4L1</accession>
<sequence>MKELLPLGTVVTLKQGKKRLMIVGRLQNQVGSDKIYDYAAVLWPEGVLDSSHFYLFNDENIQTLYYIGLQDTEEFNYRYVLEEQQKKHT</sequence>
<name>A0A3N0I4L1_9FIRM</name>
<dbReference type="InterPro" id="IPR025233">
    <property type="entry name" value="DUF4176"/>
</dbReference>
<evidence type="ECO:0000313" key="1">
    <source>
        <dbReference type="EMBL" id="RNM31818.1"/>
    </source>
</evidence>
<evidence type="ECO:0000313" key="2">
    <source>
        <dbReference type="Proteomes" id="UP000276568"/>
    </source>
</evidence>
<proteinExistence type="predicted"/>
<protein>
    <submittedName>
        <fullName evidence="1">DUF4176 domain-containing protein</fullName>
    </submittedName>
</protein>
<dbReference type="EMBL" id="RJQC01000001">
    <property type="protein sequence ID" value="RNM31818.1"/>
    <property type="molecule type" value="Genomic_DNA"/>
</dbReference>
<dbReference type="OrthoDB" id="5124454at2"/>
<gene>
    <name evidence="1" type="ORF">EDX97_04520</name>
</gene>
<dbReference type="AlphaFoldDB" id="A0A3N0I4L1"/>